<keyword evidence="7" id="KW-0961">Cell wall biogenesis/degradation</keyword>
<keyword evidence="9" id="KW-0732">Signal</keyword>
<dbReference type="Pfam" id="PF00295">
    <property type="entry name" value="Glyco_hydro_28"/>
    <property type="match status" value="1"/>
</dbReference>
<dbReference type="SMART" id="SM00710">
    <property type="entry name" value="PbH1"/>
    <property type="match status" value="3"/>
</dbReference>
<dbReference type="Gene3D" id="2.160.20.10">
    <property type="entry name" value="Single-stranded right-handed beta-helix, Pectin lyase-like"/>
    <property type="match status" value="1"/>
</dbReference>
<keyword evidence="11" id="KW-1185">Reference proteome</keyword>
<evidence type="ECO:0000313" key="10">
    <source>
        <dbReference type="EMBL" id="KAK1380296.1"/>
    </source>
</evidence>
<dbReference type="PANTHER" id="PTHR31375">
    <property type="match status" value="1"/>
</dbReference>
<dbReference type="PROSITE" id="PS51257">
    <property type="entry name" value="PROKAR_LIPOPROTEIN"/>
    <property type="match status" value="1"/>
</dbReference>
<keyword evidence="3" id="KW-0134">Cell wall</keyword>
<evidence type="ECO:0000256" key="7">
    <source>
        <dbReference type="ARBA" id="ARBA00023316"/>
    </source>
</evidence>
<accession>A0AAD8MP54</accession>
<dbReference type="SUPFAM" id="SSF51126">
    <property type="entry name" value="Pectin lyase-like"/>
    <property type="match status" value="1"/>
</dbReference>
<dbReference type="Proteomes" id="UP001237642">
    <property type="component" value="Unassembled WGS sequence"/>
</dbReference>
<evidence type="ECO:0000313" key="11">
    <source>
        <dbReference type="Proteomes" id="UP001237642"/>
    </source>
</evidence>
<feature type="chain" id="PRO_5042003868" evidence="9">
    <location>
        <begin position="34"/>
        <end position="436"/>
    </location>
</feature>
<proteinExistence type="inferred from homology"/>
<dbReference type="InterPro" id="IPR012334">
    <property type="entry name" value="Pectin_lyas_fold"/>
</dbReference>
<feature type="signal peptide" evidence="9">
    <location>
        <begin position="1"/>
        <end position="33"/>
    </location>
</feature>
<sequence>MAISSKTSTRTSAFIPLVLCLALFACHFKSGLAKGLQKGGHHRLPAPARNGVPPRRPAPIPGTLFNVLKFGAKPGNKMSQAQAFMKTWRAACDFNGIATVVVPRGVFTLGETIFQGPCRNPPQSPITVQIQGVMKAISDPSEYSDKSWISFEHVNGLVVTGPGTIDGSGPGVWKFNDCRSNNNCELLPASLYFNDVQNAKVRGLTSVNSMGFHMHITNSGNIRINGLRIYAPENSPNTDGMHISRSNGVRVSKTVIRTGDDCISIGQGATNVNISQVTCGPGHGISVGSLGKLPNELDVTGVSVRNCTMVGTTNGIRIKTWPASGPSRAAGFLFSNIVMDNVKFPIIIDQNYGTNSNKPSLVKISDITYEDIKGTAASPVAVNLDCSAGAPCSNLKFININLQPKINTMRLSGTCVNANVGYIGMQFPPPCLPPHP</sequence>
<dbReference type="AlphaFoldDB" id="A0AAD8MP54"/>
<dbReference type="GO" id="GO:0005975">
    <property type="term" value="P:carbohydrate metabolic process"/>
    <property type="evidence" value="ECO:0007669"/>
    <property type="project" value="InterPro"/>
</dbReference>
<dbReference type="GO" id="GO:0004650">
    <property type="term" value="F:polygalacturonase activity"/>
    <property type="evidence" value="ECO:0007669"/>
    <property type="project" value="InterPro"/>
</dbReference>
<protein>
    <submittedName>
        <fullName evidence="10">Exopolygalacturonase</fullName>
    </submittedName>
</protein>
<gene>
    <name evidence="10" type="ORF">POM88_027040</name>
</gene>
<reference evidence="10" key="2">
    <citation type="submission" date="2023-05" db="EMBL/GenBank/DDBJ databases">
        <authorList>
            <person name="Schelkunov M.I."/>
        </authorList>
    </citation>
    <scope>NUCLEOTIDE SEQUENCE</scope>
    <source>
        <strain evidence="10">Hsosn_3</strain>
        <tissue evidence="10">Leaf</tissue>
    </source>
</reference>
<keyword evidence="5 8" id="KW-0378">Hydrolase</keyword>
<comment type="caution">
    <text evidence="10">The sequence shown here is derived from an EMBL/GenBank/DDBJ whole genome shotgun (WGS) entry which is preliminary data.</text>
</comment>
<dbReference type="InterPro" id="IPR006626">
    <property type="entry name" value="PbH1"/>
</dbReference>
<evidence type="ECO:0000256" key="8">
    <source>
        <dbReference type="RuleBase" id="RU361169"/>
    </source>
</evidence>
<reference evidence="10" key="1">
    <citation type="submission" date="2023-02" db="EMBL/GenBank/DDBJ databases">
        <title>Genome of toxic invasive species Heracleum sosnowskyi carries increased number of genes despite the absence of recent whole-genome duplications.</title>
        <authorList>
            <person name="Schelkunov M."/>
            <person name="Shtratnikova V."/>
            <person name="Makarenko M."/>
            <person name="Klepikova A."/>
            <person name="Omelchenko D."/>
            <person name="Novikova G."/>
            <person name="Obukhova E."/>
            <person name="Bogdanov V."/>
            <person name="Penin A."/>
            <person name="Logacheva M."/>
        </authorList>
    </citation>
    <scope>NUCLEOTIDE SEQUENCE</scope>
    <source>
        <strain evidence="10">Hsosn_3</strain>
        <tissue evidence="10">Leaf</tissue>
    </source>
</reference>
<dbReference type="EMBL" id="JAUIZM010000006">
    <property type="protein sequence ID" value="KAK1380296.1"/>
    <property type="molecule type" value="Genomic_DNA"/>
</dbReference>
<comment type="similarity">
    <text evidence="2 8">Belongs to the glycosyl hydrolase 28 family.</text>
</comment>
<keyword evidence="4" id="KW-0964">Secreted</keyword>
<evidence type="ECO:0000256" key="5">
    <source>
        <dbReference type="ARBA" id="ARBA00022801"/>
    </source>
</evidence>
<evidence type="ECO:0000256" key="1">
    <source>
        <dbReference type="ARBA" id="ARBA00004191"/>
    </source>
</evidence>
<dbReference type="GO" id="GO:0071555">
    <property type="term" value="P:cell wall organization"/>
    <property type="evidence" value="ECO:0007669"/>
    <property type="project" value="UniProtKB-KW"/>
</dbReference>
<comment type="subcellular location">
    <subcellularLocation>
        <location evidence="1">Secreted</location>
        <location evidence="1">Cell wall</location>
    </subcellularLocation>
</comment>
<evidence type="ECO:0000256" key="3">
    <source>
        <dbReference type="ARBA" id="ARBA00022512"/>
    </source>
</evidence>
<evidence type="ECO:0000256" key="9">
    <source>
        <dbReference type="SAM" id="SignalP"/>
    </source>
</evidence>
<evidence type="ECO:0000256" key="6">
    <source>
        <dbReference type="ARBA" id="ARBA00023295"/>
    </source>
</evidence>
<dbReference type="InterPro" id="IPR011050">
    <property type="entry name" value="Pectin_lyase_fold/virulence"/>
</dbReference>
<dbReference type="FunFam" id="2.160.20.10:FF:000004">
    <property type="entry name" value="Pectin lyase-like superfamily protein"/>
    <property type="match status" value="1"/>
</dbReference>
<dbReference type="InterPro" id="IPR000743">
    <property type="entry name" value="Glyco_hydro_28"/>
</dbReference>
<name>A0AAD8MP54_9APIA</name>
<evidence type="ECO:0000256" key="4">
    <source>
        <dbReference type="ARBA" id="ARBA00022525"/>
    </source>
</evidence>
<evidence type="ECO:0000256" key="2">
    <source>
        <dbReference type="ARBA" id="ARBA00008834"/>
    </source>
</evidence>
<keyword evidence="6 8" id="KW-0326">Glycosidase</keyword>
<organism evidence="10 11">
    <name type="scientific">Heracleum sosnowskyi</name>
    <dbReference type="NCBI Taxonomy" id="360622"/>
    <lineage>
        <taxon>Eukaryota</taxon>
        <taxon>Viridiplantae</taxon>
        <taxon>Streptophyta</taxon>
        <taxon>Embryophyta</taxon>
        <taxon>Tracheophyta</taxon>
        <taxon>Spermatophyta</taxon>
        <taxon>Magnoliopsida</taxon>
        <taxon>eudicotyledons</taxon>
        <taxon>Gunneridae</taxon>
        <taxon>Pentapetalae</taxon>
        <taxon>asterids</taxon>
        <taxon>campanulids</taxon>
        <taxon>Apiales</taxon>
        <taxon>Apiaceae</taxon>
        <taxon>Apioideae</taxon>
        <taxon>apioid superclade</taxon>
        <taxon>Tordylieae</taxon>
        <taxon>Tordyliinae</taxon>
        <taxon>Heracleum</taxon>
    </lineage>
</organism>